<keyword evidence="1" id="KW-0732">Signal</keyword>
<evidence type="ECO:0000259" key="2">
    <source>
        <dbReference type="Pfam" id="PF16036"/>
    </source>
</evidence>
<dbReference type="GO" id="GO:0016872">
    <property type="term" value="F:intramolecular lyase activity"/>
    <property type="evidence" value="ECO:0007669"/>
    <property type="project" value="InterPro"/>
</dbReference>
<dbReference type="STRING" id="1918946.VPAL9027_01274"/>
<reference evidence="3 4" key="1">
    <citation type="submission" date="2017-02" db="EMBL/GenBank/DDBJ databases">
        <authorList>
            <person name="Peterson S.W."/>
        </authorList>
    </citation>
    <scope>NUCLEOTIDE SEQUENCE [LARGE SCALE GENOMIC DNA]</scope>
    <source>
        <strain evidence="3 4">CECT 9027</strain>
    </source>
</reference>
<feature type="chain" id="PRO_5012074131" description="Chalcone isomerase domain-containing protein" evidence="1">
    <location>
        <begin position="22"/>
        <end position="174"/>
    </location>
</feature>
<proteinExistence type="predicted"/>
<accession>A0A1R4B314</accession>
<sequence>MIKRGLILTIIAMLFSHAALAQGSQWQQWPRVGQAHFTWLWFDVYDSTLHAPNGKYVNLASPLALHITYRRTISAEDLLTATDKQWKKLNYKKDDIAQWMNTLKKVFPSVKDGDQLVYQSNGKTGTFYFKPTTQSEFKTIGEITDSTFNRAFLSIWLSENSQYPDLRNQLIGGT</sequence>
<dbReference type="AlphaFoldDB" id="A0A1R4B314"/>
<dbReference type="RefSeq" id="WP_077313303.1">
    <property type="nucleotide sequence ID" value="NZ_AP024887.1"/>
</dbReference>
<name>A0A1R4B314_9VIBR</name>
<dbReference type="Pfam" id="PF16036">
    <property type="entry name" value="Chalcone_3"/>
    <property type="match status" value="1"/>
</dbReference>
<keyword evidence="4" id="KW-1185">Reference proteome</keyword>
<evidence type="ECO:0000313" key="3">
    <source>
        <dbReference type="EMBL" id="SJL83308.1"/>
    </source>
</evidence>
<feature type="domain" description="Chalcone isomerase" evidence="2">
    <location>
        <begin position="41"/>
        <end position="172"/>
    </location>
</feature>
<dbReference type="EMBL" id="FUFT01000002">
    <property type="protein sequence ID" value="SJL83308.1"/>
    <property type="molecule type" value="Genomic_DNA"/>
</dbReference>
<organism evidence="3 4">
    <name type="scientific">Vibrio palustris</name>
    <dbReference type="NCBI Taxonomy" id="1918946"/>
    <lineage>
        <taxon>Bacteria</taxon>
        <taxon>Pseudomonadati</taxon>
        <taxon>Pseudomonadota</taxon>
        <taxon>Gammaproteobacteria</taxon>
        <taxon>Vibrionales</taxon>
        <taxon>Vibrionaceae</taxon>
        <taxon>Vibrio</taxon>
    </lineage>
</organism>
<gene>
    <name evidence="3" type="ORF">VPAL9027_01274</name>
</gene>
<protein>
    <recommendedName>
        <fullName evidence="2">Chalcone isomerase domain-containing protein</fullName>
    </recommendedName>
</protein>
<evidence type="ECO:0000313" key="4">
    <source>
        <dbReference type="Proteomes" id="UP000189475"/>
    </source>
</evidence>
<dbReference type="Proteomes" id="UP000189475">
    <property type="component" value="Unassembled WGS sequence"/>
</dbReference>
<dbReference type="InterPro" id="IPR016087">
    <property type="entry name" value="Chalcone_isomerase"/>
</dbReference>
<dbReference type="SUPFAM" id="SSF54626">
    <property type="entry name" value="Chalcone isomerase"/>
    <property type="match status" value="1"/>
</dbReference>
<feature type="signal peptide" evidence="1">
    <location>
        <begin position="1"/>
        <end position="21"/>
    </location>
</feature>
<dbReference type="OrthoDB" id="8527419at2"/>
<dbReference type="InterPro" id="IPR036298">
    <property type="entry name" value="Chalcone_isomerase_sf"/>
</dbReference>
<evidence type="ECO:0000256" key="1">
    <source>
        <dbReference type="SAM" id="SignalP"/>
    </source>
</evidence>